<accession>A0A1A8YL35</accession>
<dbReference type="EMBL" id="FLRD01000035">
    <property type="protein sequence ID" value="SBT32241.1"/>
    <property type="molecule type" value="Genomic_DNA"/>
</dbReference>
<gene>
    <name evidence="2" type="ORF">POVWA1_011140</name>
    <name evidence="3" type="ORF">POVWA2_011320</name>
</gene>
<dbReference type="AlphaFoldDB" id="A0A1A8YL35"/>
<evidence type="ECO:0000313" key="4">
    <source>
        <dbReference type="Proteomes" id="UP000078550"/>
    </source>
</evidence>
<reference evidence="4 5" key="2">
    <citation type="submission" date="2016-05" db="EMBL/GenBank/DDBJ databases">
        <authorList>
            <person name="Naeem Raeece"/>
        </authorList>
    </citation>
    <scope>NUCLEOTIDE SEQUENCE [LARGE SCALE GENOMIC DNA]</scope>
</reference>
<keyword evidence="5" id="KW-1185">Reference proteome</keyword>
<dbReference type="EMBL" id="FLRE01000041">
    <property type="protein sequence ID" value="SBT32753.1"/>
    <property type="molecule type" value="Genomic_DNA"/>
</dbReference>
<evidence type="ECO:0000313" key="2">
    <source>
        <dbReference type="EMBL" id="SBT32241.1"/>
    </source>
</evidence>
<organism evidence="2 5">
    <name type="scientific">Plasmodium ovale wallikeri</name>
    <dbReference type="NCBI Taxonomy" id="864142"/>
    <lineage>
        <taxon>Eukaryota</taxon>
        <taxon>Sar</taxon>
        <taxon>Alveolata</taxon>
        <taxon>Apicomplexa</taxon>
        <taxon>Aconoidasida</taxon>
        <taxon>Haemosporida</taxon>
        <taxon>Plasmodiidae</taxon>
        <taxon>Plasmodium</taxon>
        <taxon>Plasmodium (Plasmodium)</taxon>
    </lineage>
</organism>
<evidence type="ECO:0000313" key="3">
    <source>
        <dbReference type="EMBL" id="SBT32753.1"/>
    </source>
</evidence>
<feature type="compositionally biased region" description="Gly residues" evidence="1">
    <location>
        <begin position="61"/>
        <end position="82"/>
    </location>
</feature>
<evidence type="ECO:0000313" key="5">
    <source>
        <dbReference type="Proteomes" id="UP000078555"/>
    </source>
</evidence>
<protein>
    <submittedName>
        <fullName evidence="2">Uncharacterized protein</fullName>
    </submittedName>
</protein>
<sequence>MTVASTGIATAVFRIVRKTDVVNYIRLRNFSPKRYYHGESVVSIGDFKISAGGTRSTVGIVGTGDTGDTGGTGDTGDTGDTGGTSSADDRAKKERATRVGSDRVGSGSTLDRGTNWGRGDGVKKQKKELLFENAKKTALSKLNLQIEELNYEQLVKYKNVGVVVTMKKRKEILKYLSSFLLRNNKAKYYILNVLMFTIVTRIKEYKINELIYIVHIYKSENFFNPFLGLHIMNKICCDRSIENMNRTEFLFLLNIFNVPLIMTNTFAHYVQHYIDYNMHKWNSLQFGDYFIVGYFLARNNLYNTFVMRYISHFYANCGKHLFVKEKVNTTKGEEKGTMIIGNNDYHYRDIPLCEEDKMVKMPYNSLFKNVNLYNLTKDIHKHLFILSKWGCTNIEIYNNVIKIILFGCSSFKPVQISSILKSLKNLNYFNAFLFYKLTENIKKNLSQYKISVLLDCLNSLSYFNYKDNNLITKLLVTLPRNISLYSSNDFTKLLLYLNNFIQFSTYLILFLNEQILRFSSTLGILHLISLLKILAHQYLICKPIYYLLNSKVTSFILLHRLKQSYEKGVPKGEPLKWRKDIPQNIHFNNLNTILHITCFMSVQYTQLIHACLESIFIIYNEFEELQREEIERITHACSYFVLINNEYEKFLANPLCLHLRRFFAFIASHLTGGTKEHRIEKIRTSTRNGEGEYDGKEPRPGEHLHASSFSKCASKAGKALPLRDEFAIGSENTNKIRCQEMYTNLCAKIALTAMVESIHNHSTGECSTICNFLSDEYINVLRKKINTIKKYSDGNDSVFILKKFFPLMYFPHFRCSDFKYIKPNNYFISTYLLGLSPKEDNEFLESVHVRREILYHQESLNEMCEILKNSNEPNYRFRFIKEIRQNSIFLYIHYIHVRDIKLKQKISILFATKNYYYTRINKLQIGLNQRDTSSLFDEKCLTKSAVAQLQYFKLFFDRVHLVPYYLWERMGQQEKKNFLISLLSSSCTEGY</sequence>
<dbReference type="Proteomes" id="UP000078555">
    <property type="component" value="Unassembled WGS sequence"/>
</dbReference>
<name>A0A1A8YL35_PLAOA</name>
<proteinExistence type="predicted"/>
<feature type="region of interest" description="Disordered" evidence="1">
    <location>
        <begin position="681"/>
        <end position="704"/>
    </location>
</feature>
<feature type="region of interest" description="Disordered" evidence="1">
    <location>
        <begin position="58"/>
        <end position="119"/>
    </location>
</feature>
<reference evidence="2" key="1">
    <citation type="submission" date="2016-05" db="EMBL/GenBank/DDBJ databases">
        <authorList>
            <person name="Lavstsen T."/>
            <person name="Jespersen J.S."/>
        </authorList>
    </citation>
    <scope>NUCLEOTIDE SEQUENCE [LARGE SCALE GENOMIC DNA]</scope>
</reference>
<feature type="compositionally biased region" description="Basic and acidic residues" evidence="1">
    <location>
        <begin position="87"/>
        <end position="101"/>
    </location>
</feature>
<evidence type="ECO:0000256" key="1">
    <source>
        <dbReference type="SAM" id="MobiDB-lite"/>
    </source>
</evidence>
<dbReference type="Proteomes" id="UP000078550">
    <property type="component" value="Unassembled WGS sequence"/>
</dbReference>